<evidence type="ECO:0000256" key="7">
    <source>
        <dbReference type="ARBA" id="ARBA00023065"/>
    </source>
</evidence>
<evidence type="ECO:0000256" key="6">
    <source>
        <dbReference type="ARBA" id="ARBA00022989"/>
    </source>
</evidence>
<accession>A0A834G8U1</accession>
<dbReference type="Pfam" id="PF00999">
    <property type="entry name" value="Na_H_Exchanger"/>
    <property type="match status" value="1"/>
</dbReference>
<dbReference type="Proteomes" id="UP000626092">
    <property type="component" value="Unassembled WGS sequence"/>
</dbReference>
<keyword evidence="4 10" id="KW-0812">Transmembrane</keyword>
<keyword evidence="6 10" id="KW-1133">Transmembrane helix</keyword>
<dbReference type="GO" id="GO:0006885">
    <property type="term" value="P:regulation of pH"/>
    <property type="evidence" value="ECO:0007669"/>
    <property type="project" value="TreeGrafter"/>
</dbReference>
<dbReference type="InterPro" id="IPR006153">
    <property type="entry name" value="Cation/H_exchanger_TM"/>
</dbReference>
<feature type="transmembrane region" description="Helical" evidence="10">
    <location>
        <begin position="20"/>
        <end position="38"/>
    </location>
</feature>
<keyword evidence="15" id="KW-1185">Reference proteome</keyword>
<organism evidence="14 15">
    <name type="scientific">Rhododendron simsii</name>
    <name type="common">Sims's rhododendron</name>
    <dbReference type="NCBI Taxonomy" id="118357"/>
    <lineage>
        <taxon>Eukaryota</taxon>
        <taxon>Viridiplantae</taxon>
        <taxon>Streptophyta</taxon>
        <taxon>Embryophyta</taxon>
        <taxon>Tracheophyta</taxon>
        <taxon>Spermatophyta</taxon>
        <taxon>Magnoliopsida</taxon>
        <taxon>eudicotyledons</taxon>
        <taxon>Gunneridae</taxon>
        <taxon>Pentapetalae</taxon>
        <taxon>asterids</taxon>
        <taxon>Ericales</taxon>
        <taxon>Ericaceae</taxon>
        <taxon>Ericoideae</taxon>
        <taxon>Rhodoreae</taxon>
        <taxon>Rhododendron</taxon>
    </lineage>
</organism>
<dbReference type="Gene3D" id="1.20.1530.20">
    <property type="match status" value="1"/>
</dbReference>
<evidence type="ECO:0000256" key="1">
    <source>
        <dbReference type="ARBA" id="ARBA00004141"/>
    </source>
</evidence>
<evidence type="ECO:0000256" key="3">
    <source>
        <dbReference type="ARBA" id="ARBA00022538"/>
    </source>
</evidence>
<feature type="domain" description="Cation/H+ exchanger transmembrane" evidence="11">
    <location>
        <begin position="32"/>
        <end position="414"/>
    </location>
</feature>
<evidence type="ECO:0000259" key="11">
    <source>
        <dbReference type="Pfam" id="PF00999"/>
    </source>
</evidence>
<dbReference type="GO" id="GO:0012505">
    <property type="term" value="C:endomembrane system"/>
    <property type="evidence" value="ECO:0007669"/>
    <property type="project" value="TreeGrafter"/>
</dbReference>
<dbReference type="OrthoDB" id="671744at2759"/>
<proteinExistence type="inferred from homology"/>
<comment type="subcellular location">
    <subcellularLocation>
        <location evidence="1">Membrane</location>
        <topology evidence="1">Multi-pass membrane protein</topology>
    </subcellularLocation>
</comment>
<keyword evidence="5" id="KW-0630">Potassium</keyword>
<name>A0A834G8U1_RHOSS</name>
<feature type="domain" description="Cation/H(+) antiporter C-terminal" evidence="13">
    <location>
        <begin position="624"/>
        <end position="790"/>
    </location>
</feature>
<feature type="transmembrane region" description="Helical" evidence="10">
    <location>
        <begin position="391"/>
        <end position="414"/>
    </location>
</feature>
<evidence type="ECO:0000256" key="4">
    <source>
        <dbReference type="ARBA" id="ARBA00022692"/>
    </source>
</evidence>
<dbReference type="InterPro" id="IPR038770">
    <property type="entry name" value="Na+/solute_symporter_sf"/>
</dbReference>
<feature type="transmembrane region" description="Helical" evidence="10">
    <location>
        <begin position="251"/>
        <end position="278"/>
    </location>
</feature>
<evidence type="ECO:0000259" key="13">
    <source>
        <dbReference type="Pfam" id="PF23259"/>
    </source>
</evidence>
<comment type="similarity">
    <text evidence="9">Belongs to the monovalent cation:proton antiporter 2 (CPA2) transporter (TC 2.A.37) family. CHX (TC 2.A.37.4) subfamily.</text>
</comment>
<evidence type="ECO:0000259" key="12">
    <source>
        <dbReference type="Pfam" id="PF23256"/>
    </source>
</evidence>
<feature type="transmembrane region" description="Helical" evidence="10">
    <location>
        <begin position="146"/>
        <end position="167"/>
    </location>
</feature>
<keyword evidence="7" id="KW-0406">Ion transport</keyword>
<evidence type="ECO:0000313" key="14">
    <source>
        <dbReference type="EMBL" id="KAF7128845.1"/>
    </source>
</evidence>
<evidence type="ECO:0000313" key="15">
    <source>
        <dbReference type="Proteomes" id="UP000626092"/>
    </source>
</evidence>
<evidence type="ECO:0000256" key="8">
    <source>
        <dbReference type="ARBA" id="ARBA00023136"/>
    </source>
</evidence>
<keyword evidence="3" id="KW-0633">Potassium transport</keyword>
<keyword evidence="8 10" id="KW-0472">Membrane</keyword>
<evidence type="ECO:0000256" key="10">
    <source>
        <dbReference type="SAM" id="Phobius"/>
    </source>
</evidence>
<feature type="transmembrane region" description="Helical" evidence="10">
    <location>
        <begin position="83"/>
        <end position="105"/>
    </location>
</feature>
<feature type="transmembrane region" description="Helical" evidence="10">
    <location>
        <begin position="210"/>
        <end position="231"/>
    </location>
</feature>
<dbReference type="AlphaFoldDB" id="A0A834G8U1"/>
<gene>
    <name evidence="14" type="ORF">RHSIM_Rhsim10G0203600</name>
</gene>
<evidence type="ECO:0000256" key="2">
    <source>
        <dbReference type="ARBA" id="ARBA00022448"/>
    </source>
</evidence>
<evidence type="ECO:0000256" key="9">
    <source>
        <dbReference type="ARBA" id="ARBA00038341"/>
    </source>
</evidence>
<dbReference type="GO" id="GO:1902600">
    <property type="term" value="P:proton transmembrane transport"/>
    <property type="evidence" value="ECO:0007669"/>
    <property type="project" value="InterPro"/>
</dbReference>
<feature type="transmembrane region" description="Helical" evidence="10">
    <location>
        <begin position="111"/>
        <end position="134"/>
    </location>
</feature>
<comment type="caution">
    <text evidence="14">The sequence shown here is derived from an EMBL/GenBank/DDBJ whole genome shotgun (WGS) entry which is preliminary data.</text>
</comment>
<reference evidence="14" key="1">
    <citation type="submission" date="2019-11" db="EMBL/GenBank/DDBJ databases">
        <authorList>
            <person name="Liu Y."/>
            <person name="Hou J."/>
            <person name="Li T.-Q."/>
            <person name="Guan C.-H."/>
            <person name="Wu X."/>
            <person name="Wu H.-Z."/>
            <person name="Ling F."/>
            <person name="Zhang R."/>
            <person name="Shi X.-G."/>
            <person name="Ren J.-P."/>
            <person name="Chen E.-F."/>
            <person name="Sun J.-M."/>
        </authorList>
    </citation>
    <scope>NUCLEOTIDE SEQUENCE</scope>
    <source>
        <strain evidence="14">Adult_tree_wgs_1</strain>
        <tissue evidence="14">Leaves</tissue>
    </source>
</reference>
<feature type="transmembrane region" description="Helical" evidence="10">
    <location>
        <begin position="179"/>
        <end position="198"/>
    </location>
</feature>
<dbReference type="GO" id="GO:0006813">
    <property type="term" value="P:potassium ion transport"/>
    <property type="evidence" value="ECO:0007669"/>
    <property type="project" value="UniProtKB-KW"/>
</dbReference>
<dbReference type="Pfam" id="PF23259">
    <property type="entry name" value="CHX17_C"/>
    <property type="match status" value="1"/>
</dbReference>
<evidence type="ECO:0000256" key="5">
    <source>
        <dbReference type="ARBA" id="ARBA00022958"/>
    </source>
</evidence>
<feature type="transmembrane region" description="Helical" evidence="10">
    <location>
        <begin position="326"/>
        <end position="352"/>
    </location>
</feature>
<keyword evidence="2" id="KW-0813">Transport</keyword>
<dbReference type="GO" id="GO:0015297">
    <property type="term" value="F:antiporter activity"/>
    <property type="evidence" value="ECO:0007669"/>
    <property type="project" value="InterPro"/>
</dbReference>
<dbReference type="EMBL" id="WJXA01000010">
    <property type="protein sequence ID" value="KAF7128845.1"/>
    <property type="molecule type" value="Genomic_DNA"/>
</dbReference>
<dbReference type="PANTHER" id="PTHR32468:SF18">
    <property type="entry name" value="CATION_H(+) ANTIPORTER 1"/>
    <property type="match status" value="1"/>
</dbReference>
<feature type="domain" description="Cation/H(+) antiporter central" evidence="12">
    <location>
        <begin position="469"/>
        <end position="600"/>
    </location>
</feature>
<dbReference type="InterPro" id="IPR057291">
    <property type="entry name" value="CHX17_2nd"/>
</dbReference>
<evidence type="ECO:0008006" key="16">
    <source>
        <dbReference type="Google" id="ProtNLM"/>
    </source>
</evidence>
<sequence length="800" mass="87701">MDATKRVACNREMFNPVSTMGMQVAFILVLSHCFQLVLKPLGQPGPIAQILSGFVLGPSGLSHISAVKKIFFQDLTGDYYETMALFSRIIIMFLIGLETDIPYLVRNLRPASILACGGCVTCTVFAAAITPFIYHQTGAHGPMLTMALTIAVIFSNAASPIVIRLAAELKFATTDFGRLVISSSLISDMYSVVLLVVSSESRAEKKFMHWVLFGCLAFLLVVAVIILNMYLANWLNRRNRNQKHLKNAEAFGILSVLVVTAMTIESMGFNSIVACFLIGSMFPKGGKTGRTLLPKLNYSVHNFIFPIYLGYMGFQADMTTINSLASLGVVAVVLLLSLGGKISGTLAACYYLRIPMNEGVLFALLMNVKGHVDLVSISVGLQSNVVTSTQFYGLMLATIVTNTLIVGPIIVYIVRRENESLGYRHVALEWQDPEIELRMLACVHNPRHVSTIVGLIAALRGSERGPITPYLMHLIELPDQKSKDNSLMYHQREDDELSDEDNYGGNEVVEINEAVDAFTAETGVVVHQVKAVSPFLNMHDDVCARAEETRASIILLHFHKHQRIDGKMEPGKEGIRTTNQKILRHSKCSVAILVDRGLTNSVAATRSGGGYNGSVSGSESLQHVATLFFGGPDDREALGFSRRLSMHHHINLTIIRFLAAADRDRNVGLNVAHNKEEEDVLMMSVCSSDRETESEADTAILTEFYNRYVTSGQVGYVEKYVETGAETASALRDMADMYSLFIVGKGGRGHSPLTTGMSDWEECPELGTVGDLLGSSDFDLSGSVLVIQQHRISSSDDDER</sequence>
<dbReference type="GO" id="GO:0016020">
    <property type="term" value="C:membrane"/>
    <property type="evidence" value="ECO:0007669"/>
    <property type="project" value="UniProtKB-SubCell"/>
</dbReference>
<protein>
    <recommendedName>
        <fullName evidence="16">Cation/H+ exchanger domain-containing protein</fullName>
    </recommendedName>
</protein>
<dbReference type="Pfam" id="PF23256">
    <property type="entry name" value="CHX17_2nd"/>
    <property type="match status" value="1"/>
</dbReference>
<dbReference type="InterPro" id="IPR050794">
    <property type="entry name" value="CPA2_transporter"/>
</dbReference>
<dbReference type="PANTHER" id="PTHR32468">
    <property type="entry name" value="CATION/H + ANTIPORTER"/>
    <property type="match status" value="1"/>
</dbReference>
<dbReference type="InterPro" id="IPR057290">
    <property type="entry name" value="CHX17_C"/>
</dbReference>